<feature type="transmembrane region" description="Helical" evidence="13">
    <location>
        <begin position="42"/>
        <end position="63"/>
    </location>
</feature>
<comment type="subcellular location">
    <subcellularLocation>
        <location evidence="13">Cell membrane</location>
        <topology evidence="13">Single-pass membrane protein</topology>
    </subcellularLocation>
    <subcellularLocation>
        <location evidence="12">Endomembrane system</location>
        <topology evidence="12">Single-pass membrane protein</topology>
    </subcellularLocation>
</comment>
<keyword evidence="5 13" id="KW-0812">Transmembrane</keyword>
<evidence type="ECO:0000256" key="13">
    <source>
        <dbReference type="HAMAP-Rule" id="MF_01398"/>
    </source>
</evidence>
<keyword evidence="7 13" id="KW-1133">Transmembrane helix</keyword>
<evidence type="ECO:0000256" key="10">
    <source>
        <dbReference type="ARBA" id="ARBA00023310"/>
    </source>
</evidence>
<dbReference type="NCBIfam" id="TIGR01144">
    <property type="entry name" value="ATP_synt_b"/>
    <property type="match status" value="1"/>
</dbReference>
<evidence type="ECO:0000256" key="14">
    <source>
        <dbReference type="RuleBase" id="RU003848"/>
    </source>
</evidence>
<comment type="caution">
    <text evidence="16">The sequence shown here is derived from an EMBL/GenBank/DDBJ whole genome shotgun (WGS) entry which is preliminary data.</text>
</comment>
<accession>A0A3E4QS67</accession>
<dbReference type="AlphaFoldDB" id="A0A3E4QS67"/>
<evidence type="ECO:0000256" key="7">
    <source>
        <dbReference type="ARBA" id="ARBA00022989"/>
    </source>
</evidence>
<keyword evidence="10 13" id="KW-0066">ATP synthesis</keyword>
<keyword evidence="16" id="KW-0378">Hydrolase</keyword>
<dbReference type="GO" id="GO:0016787">
    <property type="term" value="F:hydrolase activity"/>
    <property type="evidence" value="ECO:0007669"/>
    <property type="project" value="UniProtKB-KW"/>
</dbReference>
<dbReference type="GeneID" id="62759427"/>
<dbReference type="InterPro" id="IPR005864">
    <property type="entry name" value="ATP_synth_F0_bsu_bac"/>
</dbReference>
<dbReference type="EMBL" id="QSRJ01000007">
    <property type="protein sequence ID" value="RGL09937.1"/>
    <property type="molecule type" value="Genomic_DNA"/>
</dbReference>
<dbReference type="InterPro" id="IPR002146">
    <property type="entry name" value="ATP_synth_b/b'su_bac/chlpt"/>
</dbReference>
<organism evidence="16 17">
    <name type="scientific">Collinsella tanakaei</name>
    <dbReference type="NCBI Taxonomy" id="626935"/>
    <lineage>
        <taxon>Bacteria</taxon>
        <taxon>Bacillati</taxon>
        <taxon>Actinomycetota</taxon>
        <taxon>Coriobacteriia</taxon>
        <taxon>Coriobacteriales</taxon>
        <taxon>Coriobacteriaceae</taxon>
        <taxon>Collinsella</taxon>
    </lineage>
</organism>
<evidence type="ECO:0000256" key="5">
    <source>
        <dbReference type="ARBA" id="ARBA00022692"/>
    </source>
</evidence>
<sequence length="201" mass="21811">MKNVTRVRIALGVTASVSSVPALAFAEGTESGGADILIPKMAEFVPALVIFLIIWFLLAKFVWPKVISVLDAREHKIEDSIEEADATKAEAAEIRDQADAIIADARRKASEIVLDARSDAEKERARIVAAAHGEAEEIISKAHDRADDEMKRAYASATDTIAKMSVAVAGKIVGETLANDEEKQRELIKKYLLEVGTLNGR</sequence>
<dbReference type="GO" id="GO:0045259">
    <property type="term" value="C:proton-transporting ATP synthase complex"/>
    <property type="evidence" value="ECO:0007669"/>
    <property type="project" value="UniProtKB-KW"/>
</dbReference>
<dbReference type="Gene3D" id="1.20.5.620">
    <property type="entry name" value="F1F0 ATP synthase subunit B, membrane domain"/>
    <property type="match status" value="1"/>
</dbReference>
<dbReference type="Proteomes" id="UP000260943">
    <property type="component" value="Unassembled WGS sequence"/>
</dbReference>
<keyword evidence="6 13" id="KW-0375">Hydrogen ion transport</keyword>
<protein>
    <recommendedName>
        <fullName evidence="13">ATP synthase subunit b</fullName>
    </recommendedName>
    <alternativeName>
        <fullName evidence="13">ATP synthase F(0) sector subunit b</fullName>
    </alternativeName>
    <alternativeName>
        <fullName evidence="13">ATPase subunit I</fullName>
    </alternativeName>
    <alternativeName>
        <fullName evidence="13">F-type ATPase subunit b</fullName>
        <shortName evidence="13">F-ATPase subunit b</shortName>
    </alternativeName>
</protein>
<gene>
    <name evidence="13 16" type="primary">atpF</name>
    <name evidence="16" type="ORF">DXC81_06925</name>
</gene>
<evidence type="ECO:0000313" key="17">
    <source>
        <dbReference type="Proteomes" id="UP000260943"/>
    </source>
</evidence>
<comment type="function">
    <text evidence="13">Component of the F(0) channel, it forms part of the peripheral stalk, linking F(1) to F(0).</text>
</comment>
<evidence type="ECO:0000256" key="6">
    <source>
        <dbReference type="ARBA" id="ARBA00022781"/>
    </source>
</evidence>
<evidence type="ECO:0000256" key="4">
    <source>
        <dbReference type="ARBA" id="ARBA00022547"/>
    </source>
</evidence>
<dbReference type="PANTHER" id="PTHR33445:SF1">
    <property type="entry name" value="ATP SYNTHASE SUBUNIT B"/>
    <property type="match status" value="1"/>
</dbReference>
<dbReference type="GO" id="GO:0005886">
    <property type="term" value="C:plasma membrane"/>
    <property type="evidence" value="ECO:0007669"/>
    <property type="project" value="UniProtKB-SubCell"/>
</dbReference>
<dbReference type="HAMAP" id="MF_01398">
    <property type="entry name" value="ATP_synth_b_bprime"/>
    <property type="match status" value="1"/>
</dbReference>
<keyword evidence="15" id="KW-0732">Signal</keyword>
<name>A0A3E4QS67_9ACTN</name>
<dbReference type="Pfam" id="PF00430">
    <property type="entry name" value="ATP-synt_B"/>
    <property type="match status" value="1"/>
</dbReference>
<dbReference type="CDD" id="cd06503">
    <property type="entry name" value="ATP-synt_Fo_b"/>
    <property type="match status" value="1"/>
</dbReference>
<evidence type="ECO:0000256" key="2">
    <source>
        <dbReference type="ARBA" id="ARBA00022448"/>
    </source>
</evidence>
<keyword evidence="4 13" id="KW-0138">CF(0)</keyword>
<evidence type="ECO:0000256" key="3">
    <source>
        <dbReference type="ARBA" id="ARBA00022475"/>
    </source>
</evidence>
<evidence type="ECO:0000256" key="11">
    <source>
        <dbReference type="ARBA" id="ARBA00025198"/>
    </source>
</evidence>
<evidence type="ECO:0000256" key="1">
    <source>
        <dbReference type="ARBA" id="ARBA00005513"/>
    </source>
</evidence>
<comment type="subunit">
    <text evidence="13">F-type ATPases have 2 components, F(1) - the catalytic core - and F(0) - the membrane proton channel. F(1) has five subunits: alpha(3), beta(3), gamma(1), delta(1), epsilon(1). F(0) has three main subunits: a(1), b(2) and c(10-14). The alpha and beta chains form an alternating ring which encloses part of the gamma chain. F(1) is attached to F(0) by a central stalk formed by the gamma and epsilon chains, while a peripheral stalk is formed by the delta and b chains.</text>
</comment>
<evidence type="ECO:0000256" key="9">
    <source>
        <dbReference type="ARBA" id="ARBA00023136"/>
    </source>
</evidence>
<comment type="similarity">
    <text evidence="1 13 14">Belongs to the ATPase B chain family.</text>
</comment>
<feature type="signal peptide" evidence="15">
    <location>
        <begin position="1"/>
        <end position="26"/>
    </location>
</feature>
<dbReference type="InterPro" id="IPR050059">
    <property type="entry name" value="ATP_synthase_B_chain"/>
</dbReference>
<keyword evidence="8 13" id="KW-0406">Ion transport</keyword>
<keyword evidence="2 13" id="KW-0813">Transport</keyword>
<evidence type="ECO:0000313" key="16">
    <source>
        <dbReference type="EMBL" id="RGL09937.1"/>
    </source>
</evidence>
<dbReference type="GO" id="GO:0046933">
    <property type="term" value="F:proton-transporting ATP synthase activity, rotational mechanism"/>
    <property type="evidence" value="ECO:0007669"/>
    <property type="project" value="UniProtKB-UniRule"/>
</dbReference>
<reference evidence="16 17" key="1">
    <citation type="submission" date="2018-08" db="EMBL/GenBank/DDBJ databases">
        <title>A genome reference for cultivated species of the human gut microbiota.</title>
        <authorList>
            <person name="Zou Y."/>
            <person name="Xue W."/>
            <person name="Luo G."/>
        </authorList>
    </citation>
    <scope>NUCLEOTIDE SEQUENCE [LARGE SCALE GENOMIC DNA]</scope>
    <source>
        <strain evidence="16 17">TF08-14</strain>
    </source>
</reference>
<evidence type="ECO:0000256" key="12">
    <source>
        <dbReference type="ARBA" id="ARBA00037847"/>
    </source>
</evidence>
<feature type="chain" id="PRO_5017639838" description="ATP synthase subunit b" evidence="15">
    <location>
        <begin position="27"/>
        <end position="201"/>
    </location>
</feature>
<evidence type="ECO:0000256" key="15">
    <source>
        <dbReference type="SAM" id="SignalP"/>
    </source>
</evidence>
<keyword evidence="3 13" id="KW-1003">Cell membrane</keyword>
<comment type="function">
    <text evidence="11 13">F(1)F(0) ATP synthase produces ATP from ADP in the presence of a proton or sodium gradient. F-type ATPases consist of two structural domains, F(1) containing the extramembraneous catalytic core and F(0) containing the membrane proton channel, linked together by a central stalk and a peripheral stalk. During catalysis, ATP synthesis in the catalytic domain of F(1) is coupled via a rotary mechanism of the central stalk subunits to proton translocation.</text>
</comment>
<evidence type="ECO:0000256" key="8">
    <source>
        <dbReference type="ARBA" id="ARBA00023065"/>
    </source>
</evidence>
<keyword evidence="9 13" id="KW-0472">Membrane</keyword>
<proteinExistence type="inferred from homology"/>
<dbReference type="PANTHER" id="PTHR33445">
    <property type="entry name" value="ATP SYNTHASE SUBUNIT B', CHLOROPLASTIC"/>
    <property type="match status" value="1"/>
</dbReference>
<dbReference type="GO" id="GO:0046961">
    <property type="term" value="F:proton-transporting ATPase activity, rotational mechanism"/>
    <property type="evidence" value="ECO:0007669"/>
    <property type="project" value="TreeGrafter"/>
</dbReference>
<dbReference type="RefSeq" id="WP_009141768.1">
    <property type="nucleotide sequence ID" value="NZ_CABKQG010000006.1"/>
</dbReference>
<dbReference type="GO" id="GO:0012505">
    <property type="term" value="C:endomembrane system"/>
    <property type="evidence" value="ECO:0007669"/>
    <property type="project" value="UniProtKB-SubCell"/>
</dbReference>